<evidence type="ECO:0000313" key="2">
    <source>
        <dbReference type="Proteomes" id="UP001055439"/>
    </source>
</evidence>
<evidence type="ECO:0000313" key="1">
    <source>
        <dbReference type="EMBL" id="URE06256.1"/>
    </source>
</evidence>
<protein>
    <submittedName>
        <fullName evidence="1">Uncharacterized protein</fullName>
    </submittedName>
</protein>
<feature type="non-terminal residue" evidence="1">
    <location>
        <position position="1"/>
    </location>
</feature>
<dbReference type="Proteomes" id="UP001055439">
    <property type="component" value="Chromosome 5"/>
</dbReference>
<dbReference type="EMBL" id="CP097507">
    <property type="protein sequence ID" value="URE06256.1"/>
    <property type="molecule type" value="Genomic_DNA"/>
</dbReference>
<name>A0A9E7FZZ8_9LILI</name>
<proteinExistence type="predicted"/>
<accession>A0A9E7FZZ8</accession>
<dbReference type="AlphaFoldDB" id="A0A9E7FZZ8"/>
<reference evidence="1" key="1">
    <citation type="submission" date="2022-05" db="EMBL/GenBank/DDBJ databases">
        <title>The Musa troglodytarum L. genome provides insights into the mechanism of non-climacteric behaviour and enrichment of carotenoids.</title>
        <authorList>
            <person name="Wang J."/>
        </authorList>
    </citation>
    <scope>NUCLEOTIDE SEQUENCE</scope>
    <source>
        <tissue evidence="1">Leaf</tissue>
    </source>
</reference>
<sequence length="51" mass="5483">SLESEGSLLSGGGEGVSPRPWWIIPRPIATFTLLSSTRCPRFVAPLLPPHV</sequence>
<organism evidence="1 2">
    <name type="scientific">Musa troglodytarum</name>
    <name type="common">fe'i banana</name>
    <dbReference type="NCBI Taxonomy" id="320322"/>
    <lineage>
        <taxon>Eukaryota</taxon>
        <taxon>Viridiplantae</taxon>
        <taxon>Streptophyta</taxon>
        <taxon>Embryophyta</taxon>
        <taxon>Tracheophyta</taxon>
        <taxon>Spermatophyta</taxon>
        <taxon>Magnoliopsida</taxon>
        <taxon>Liliopsida</taxon>
        <taxon>Zingiberales</taxon>
        <taxon>Musaceae</taxon>
        <taxon>Musa</taxon>
    </lineage>
</organism>
<gene>
    <name evidence="1" type="ORF">MUK42_09069</name>
</gene>
<keyword evidence="2" id="KW-1185">Reference proteome</keyword>